<comment type="caution">
    <text evidence="1">The sequence shown here is derived from an EMBL/GenBank/DDBJ whole genome shotgun (WGS) entry which is preliminary data.</text>
</comment>
<dbReference type="EMBL" id="BMAU01021225">
    <property type="protein sequence ID" value="GFY01343.1"/>
    <property type="molecule type" value="Genomic_DNA"/>
</dbReference>
<dbReference type="Proteomes" id="UP000887159">
    <property type="component" value="Unassembled WGS sequence"/>
</dbReference>
<proteinExistence type="predicted"/>
<evidence type="ECO:0000313" key="1">
    <source>
        <dbReference type="EMBL" id="GFY01343.1"/>
    </source>
</evidence>
<organism evidence="1 2">
    <name type="scientific">Trichonephila clavipes</name>
    <name type="common">Golden silk orbweaver</name>
    <name type="synonym">Nephila clavipes</name>
    <dbReference type="NCBI Taxonomy" id="2585209"/>
    <lineage>
        <taxon>Eukaryota</taxon>
        <taxon>Metazoa</taxon>
        <taxon>Ecdysozoa</taxon>
        <taxon>Arthropoda</taxon>
        <taxon>Chelicerata</taxon>
        <taxon>Arachnida</taxon>
        <taxon>Araneae</taxon>
        <taxon>Araneomorphae</taxon>
        <taxon>Entelegynae</taxon>
        <taxon>Araneoidea</taxon>
        <taxon>Nephilidae</taxon>
        <taxon>Trichonephila</taxon>
    </lineage>
</organism>
<protein>
    <submittedName>
        <fullName evidence="1">Uncharacterized protein</fullName>
    </submittedName>
</protein>
<accession>A0A8X6VB02</accession>
<keyword evidence="2" id="KW-1185">Reference proteome</keyword>
<reference evidence="1" key="1">
    <citation type="submission" date="2020-08" db="EMBL/GenBank/DDBJ databases">
        <title>Multicomponent nature underlies the extraordinary mechanical properties of spider dragline silk.</title>
        <authorList>
            <person name="Kono N."/>
            <person name="Nakamura H."/>
            <person name="Mori M."/>
            <person name="Yoshida Y."/>
            <person name="Ohtoshi R."/>
            <person name="Malay A.D."/>
            <person name="Moran D.A.P."/>
            <person name="Tomita M."/>
            <person name="Numata K."/>
            <person name="Arakawa K."/>
        </authorList>
    </citation>
    <scope>NUCLEOTIDE SEQUENCE</scope>
</reference>
<name>A0A8X6VB02_TRICX</name>
<sequence>MQSHSFLCYLGFWQPILWEVNDAQNYLETEGLDIHQCVKKIRALQAVLEAKQEEFVDNALIYAKSFCEELEISFEPPRQIRRKHIFGDGSKDVQLSYEDDLR</sequence>
<dbReference type="AlphaFoldDB" id="A0A8X6VB02"/>
<evidence type="ECO:0000313" key="2">
    <source>
        <dbReference type="Proteomes" id="UP000887159"/>
    </source>
</evidence>
<gene>
    <name evidence="1" type="primary">NCL1_56141</name>
    <name evidence="1" type="ORF">TNCV_5078091</name>
</gene>